<organism evidence="7 9">
    <name type="scientific">Aneurinibacillus migulanus</name>
    <name type="common">Bacillus migulanus</name>
    <dbReference type="NCBI Taxonomy" id="47500"/>
    <lineage>
        <taxon>Bacteria</taxon>
        <taxon>Bacillati</taxon>
        <taxon>Bacillota</taxon>
        <taxon>Bacilli</taxon>
        <taxon>Bacillales</taxon>
        <taxon>Paenibacillaceae</taxon>
        <taxon>Aneurinibacillus group</taxon>
        <taxon>Aneurinibacillus</taxon>
    </lineage>
</organism>
<evidence type="ECO:0000259" key="5">
    <source>
        <dbReference type="Pfam" id="PF03241"/>
    </source>
</evidence>
<feature type="domain" description="HpaB/PvcC/4-BUDH C-terminal" evidence="5">
    <location>
        <begin position="293"/>
        <end position="477"/>
    </location>
</feature>
<keyword evidence="3" id="KW-0560">Oxidoreductase</keyword>
<protein>
    <submittedName>
        <fullName evidence="8">4-hydroxyphenylacetate 3-monooxygenase</fullName>
    </submittedName>
</protein>
<gene>
    <name evidence="7" type="ORF">AF333_11355</name>
    <name evidence="8" type="ORF">SAMN04487909_11397</name>
</gene>
<dbReference type="InterPro" id="IPR009100">
    <property type="entry name" value="AcylCoA_DH/oxidase_NM_dom_sf"/>
</dbReference>
<proteinExistence type="predicted"/>
<name>A0A0D1VFL4_ANEMI</name>
<sequence length="488" mass="55036">MAIRTGKQFLEDLKKDGREIWLDGELVKDVTTHPAFKGAAEQVAKLFDLQHEFPEIMTTTSSETGERFGITHLIPRSKEDIKRIRKAMKIWAEASVGLMGRSPDYMNVTFACFAGHADVWARRGNEQGAQNLINYQKYVRDNDLIMTHSIINPQVDRSVSEAEQGGGEISLHKVGETEDSIIVRGARMLATLTPFADELTVYPGSDIRLQDKKYAICFAVPMNTPGLKFICRDSYSKDRNNFDYPLSSRFDEMDAVVIFDDVHVPKDRVFMDGDTIGYSEVIGEGYWRNYIILQAMNRALTKLEFAFGLGHMIADTTGVNTFDHVQEKLGEIWNMMEMTRAGVIAAEEGAFEVGGKGVWAPNDQPLLALRGLMPKWIPRATELLKIIGGGGFMLTPTSKDLDGPLSAEIAKYYQARNADAEKRIRLFRLGWDFIGSDLAGRGDLYERFYLSDSFRMTALNYKVADKTHPEMLVKQFLQEPVKQLQPTK</sequence>
<dbReference type="STRING" id="47500.AF333_11355"/>
<evidence type="ECO:0000313" key="9">
    <source>
        <dbReference type="Proteomes" id="UP000037269"/>
    </source>
</evidence>
<keyword evidence="9" id="KW-1185">Reference proteome</keyword>
<dbReference type="RefSeq" id="WP_043064469.1">
    <property type="nucleotide sequence ID" value="NZ_BJOA01000145.1"/>
</dbReference>
<feature type="binding site" evidence="4">
    <location>
        <begin position="148"/>
        <end position="150"/>
    </location>
    <ligand>
        <name>FAD</name>
        <dbReference type="ChEBI" id="CHEBI:57692"/>
    </ligand>
</feature>
<dbReference type="Gene3D" id="1.10.3140.10">
    <property type="entry name" value="4-hydroxybutyryl-coa dehydratase, domain 1"/>
    <property type="match status" value="1"/>
</dbReference>
<dbReference type="Proteomes" id="UP000182836">
    <property type="component" value="Unassembled WGS sequence"/>
</dbReference>
<feature type="binding site" evidence="4">
    <location>
        <position position="191"/>
    </location>
    <ligand>
        <name>FAD</name>
        <dbReference type="ChEBI" id="CHEBI:57692"/>
    </ligand>
</feature>
<dbReference type="PATRIC" id="fig|47500.8.peg.2605"/>
<dbReference type="AlphaFoldDB" id="A0A0D1VFL4"/>
<dbReference type="EMBL" id="LGUG01000004">
    <property type="protein sequence ID" value="KON95995.1"/>
    <property type="molecule type" value="Genomic_DNA"/>
</dbReference>
<feature type="binding site" evidence="4">
    <location>
        <begin position="154"/>
        <end position="157"/>
    </location>
    <ligand>
        <name>FAD</name>
        <dbReference type="ChEBI" id="CHEBI:57692"/>
    </ligand>
</feature>
<dbReference type="PIRSF" id="PIRSF000331">
    <property type="entry name" value="HpaA_HpaB"/>
    <property type="match status" value="1"/>
</dbReference>
<evidence type="ECO:0000256" key="4">
    <source>
        <dbReference type="PIRSR" id="PIRSR000331-2"/>
    </source>
</evidence>
<dbReference type="InterPro" id="IPR024674">
    <property type="entry name" value="HpaB/PvcC/4-BUDH_N"/>
</dbReference>
<dbReference type="Pfam" id="PF11794">
    <property type="entry name" value="HpaB_N"/>
    <property type="match status" value="1"/>
</dbReference>
<evidence type="ECO:0000256" key="2">
    <source>
        <dbReference type="ARBA" id="ARBA00022827"/>
    </source>
</evidence>
<keyword evidence="8" id="KW-0503">Monooxygenase</keyword>
<evidence type="ECO:0000313" key="7">
    <source>
        <dbReference type="EMBL" id="KON95995.1"/>
    </source>
</evidence>
<dbReference type="PANTHER" id="PTHR36117">
    <property type="entry name" value="4-HYDROXYPHENYLACETATE 3-MONOOXYGENASE-RELATED"/>
    <property type="match status" value="1"/>
</dbReference>
<evidence type="ECO:0000256" key="3">
    <source>
        <dbReference type="ARBA" id="ARBA00023002"/>
    </source>
</evidence>
<reference evidence="8 10" key="2">
    <citation type="submission" date="2016-10" db="EMBL/GenBank/DDBJ databases">
        <authorList>
            <person name="de Groot N.N."/>
        </authorList>
    </citation>
    <scope>NUCLEOTIDE SEQUENCE [LARGE SCALE GENOMIC DNA]</scope>
    <source>
        <strain evidence="8 10">DSM 2895</strain>
    </source>
</reference>
<reference evidence="7 9" key="1">
    <citation type="submission" date="2015-07" db="EMBL/GenBank/DDBJ databases">
        <title>Fjat-14205 dsm 2895.</title>
        <authorList>
            <person name="Liu B."/>
            <person name="Wang J."/>
            <person name="Zhu Y."/>
            <person name="Liu G."/>
            <person name="Chen Q."/>
            <person name="Chen Z."/>
            <person name="Lan J."/>
            <person name="Che J."/>
            <person name="Ge C."/>
            <person name="Shi H."/>
            <person name="Pan Z."/>
            <person name="Liu X."/>
        </authorList>
    </citation>
    <scope>NUCLEOTIDE SEQUENCE [LARGE SCALE GENOMIC DNA]</scope>
    <source>
        <strain evidence="7 9">DSM 2895</strain>
    </source>
</reference>
<evidence type="ECO:0000313" key="8">
    <source>
        <dbReference type="EMBL" id="SDJ19275.1"/>
    </source>
</evidence>
<dbReference type="InterPro" id="IPR036250">
    <property type="entry name" value="AcylCo_DH-like_C"/>
</dbReference>
<evidence type="ECO:0000259" key="6">
    <source>
        <dbReference type="Pfam" id="PF11794"/>
    </source>
</evidence>
<dbReference type="Gene3D" id="1.20.140.10">
    <property type="entry name" value="Butyryl-CoA Dehydrogenase, subunit A, domain 3"/>
    <property type="match status" value="1"/>
</dbReference>
<dbReference type="Pfam" id="PF03241">
    <property type="entry name" value="HpaB"/>
    <property type="match status" value="1"/>
</dbReference>
<dbReference type="InterPro" id="IPR004925">
    <property type="entry name" value="HpaB/PvcC/4-BUDH"/>
</dbReference>
<dbReference type="PANTHER" id="PTHR36117:SF3">
    <property type="entry name" value="4-HYDROXYPHENYLACETATE 3-MONOOXYGENASE-RELATED"/>
    <property type="match status" value="1"/>
</dbReference>
<dbReference type="OrthoDB" id="9785230at2"/>
<keyword evidence="2 4" id="KW-0274">FAD</keyword>
<dbReference type="InterPro" id="IPR024719">
    <property type="entry name" value="HpaB/PvcC/4-BUDH_C"/>
</dbReference>
<dbReference type="EMBL" id="FNED01000013">
    <property type="protein sequence ID" value="SDJ19275.1"/>
    <property type="molecule type" value="Genomic_DNA"/>
</dbReference>
<dbReference type="SUPFAM" id="SSF47203">
    <property type="entry name" value="Acyl-CoA dehydrogenase C-terminal domain-like"/>
    <property type="match status" value="1"/>
</dbReference>
<evidence type="ECO:0000313" key="10">
    <source>
        <dbReference type="Proteomes" id="UP000182836"/>
    </source>
</evidence>
<dbReference type="GO" id="GO:0016627">
    <property type="term" value="F:oxidoreductase activity, acting on the CH-CH group of donors"/>
    <property type="evidence" value="ECO:0007669"/>
    <property type="project" value="InterPro"/>
</dbReference>
<keyword evidence="1" id="KW-0285">Flavoprotein</keyword>
<dbReference type="GeneID" id="42305779"/>
<dbReference type="Proteomes" id="UP000037269">
    <property type="component" value="Unassembled WGS sequence"/>
</dbReference>
<dbReference type="GO" id="GO:0004497">
    <property type="term" value="F:monooxygenase activity"/>
    <property type="evidence" value="ECO:0007669"/>
    <property type="project" value="UniProtKB-KW"/>
</dbReference>
<feature type="binding site" evidence="4">
    <location>
        <begin position="452"/>
        <end position="455"/>
    </location>
    <ligand>
        <name>FAD</name>
        <dbReference type="ChEBI" id="CHEBI:57692"/>
    </ligand>
</feature>
<accession>A0A0D1VFL4</accession>
<evidence type="ECO:0000256" key="1">
    <source>
        <dbReference type="ARBA" id="ARBA00022630"/>
    </source>
</evidence>
<dbReference type="SUPFAM" id="SSF56645">
    <property type="entry name" value="Acyl-CoA dehydrogenase NM domain-like"/>
    <property type="match status" value="1"/>
</dbReference>
<dbReference type="InterPro" id="IPR046373">
    <property type="entry name" value="Acyl-CoA_Oxase/DH_mid-dom_sf"/>
</dbReference>
<dbReference type="Gene3D" id="2.40.110.10">
    <property type="entry name" value="Butyryl-CoA Dehydrogenase, subunit A, domain 2"/>
    <property type="match status" value="1"/>
</dbReference>
<feature type="domain" description="HpaB/PvcC/4-BUDH N-terminal" evidence="6">
    <location>
        <begin position="5"/>
        <end position="271"/>
    </location>
</feature>